<feature type="compositionally biased region" description="Polar residues" evidence="1">
    <location>
        <begin position="172"/>
        <end position="183"/>
    </location>
</feature>
<protein>
    <submittedName>
        <fullName evidence="2">Uncharacterized protein</fullName>
    </submittedName>
</protein>
<evidence type="ECO:0000313" key="2">
    <source>
        <dbReference type="EMBL" id="CAE0655650.1"/>
    </source>
</evidence>
<sequence>MEPPAPGDSLGYSSQPFQQPYPRDLLPINAMDTEEMMTGVPQPFPVDDQERRSRFQSESLRSVLPPRQSKSELALENIAQPSKSSLSARLGVVVPSIMPVSSEQPFSANRMKIHKTSETATYTAKGPSSDLPPPQVLSSEEEKAKNREKVPKQRGQEKGTPKAVTAKHSDNQDQTPTSSTNPSLKRKRETAEELEERLRVLKEEHNQLKSHLQNTEDKASQIAEQKFKMEKQLRAELQIGGTGIGPLLRQYKDLYSDYGEQRKKEVDFHLAQLQTLLTPTTTTKMSLWTLEQDEAFFADEADETSLMYILTQEMGLTPEQKTKIKGHRSKILGLVEELKKSVVLMQKIRDMVQAKHKKFDKHMGNLQALLTPKQSVQLLLWITNNKKLLEGYVPDFHQEEQPLEEKEQLQFLKEEEET</sequence>
<accession>A0A7S4DKP9</accession>
<organism evidence="2">
    <name type="scientific">Heterosigma akashiwo</name>
    <name type="common">Chromophytic alga</name>
    <name type="synonym">Heterosigma carterae</name>
    <dbReference type="NCBI Taxonomy" id="2829"/>
    <lineage>
        <taxon>Eukaryota</taxon>
        <taxon>Sar</taxon>
        <taxon>Stramenopiles</taxon>
        <taxon>Ochrophyta</taxon>
        <taxon>Raphidophyceae</taxon>
        <taxon>Chattonellales</taxon>
        <taxon>Chattonellaceae</taxon>
        <taxon>Heterosigma</taxon>
    </lineage>
</organism>
<feature type="region of interest" description="Disordered" evidence="1">
    <location>
        <begin position="1"/>
        <end position="70"/>
    </location>
</feature>
<proteinExistence type="predicted"/>
<dbReference type="EMBL" id="HBIU01062633">
    <property type="protein sequence ID" value="CAE0655650.1"/>
    <property type="molecule type" value="Transcribed_RNA"/>
</dbReference>
<feature type="compositionally biased region" description="Basic and acidic residues" evidence="1">
    <location>
        <begin position="140"/>
        <end position="160"/>
    </location>
</feature>
<gene>
    <name evidence="2" type="ORF">HAKA00212_LOCUS26946</name>
</gene>
<evidence type="ECO:0000256" key="1">
    <source>
        <dbReference type="SAM" id="MobiDB-lite"/>
    </source>
</evidence>
<name>A0A7S4DKP9_HETAK</name>
<reference evidence="2" key="1">
    <citation type="submission" date="2021-01" db="EMBL/GenBank/DDBJ databases">
        <authorList>
            <person name="Corre E."/>
            <person name="Pelletier E."/>
            <person name="Niang G."/>
            <person name="Scheremetjew M."/>
            <person name="Finn R."/>
            <person name="Kale V."/>
            <person name="Holt S."/>
            <person name="Cochrane G."/>
            <person name="Meng A."/>
            <person name="Brown T."/>
            <person name="Cohen L."/>
        </authorList>
    </citation>
    <scope>NUCLEOTIDE SEQUENCE</scope>
    <source>
        <strain evidence="2">CCMP3107</strain>
    </source>
</reference>
<feature type="region of interest" description="Disordered" evidence="1">
    <location>
        <begin position="99"/>
        <end position="194"/>
    </location>
</feature>
<dbReference type="AlphaFoldDB" id="A0A7S4DKP9"/>